<dbReference type="RefSeq" id="WP_345203019.1">
    <property type="nucleotide sequence ID" value="NZ_BAABGM010000005.1"/>
</dbReference>
<dbReference type="Pfam" id="PF02452">
    <property type="entry name" value="PemK_toxin"/>
    <property type="match status" value="1"/>
</dbReference>
<accession>A0ABP8K5C7</accession>
<name>A0ABP8K5C7_9MICO</name>
<comment type="caution">
    <text evidence="3">The sequence shown here is derived from an EMBL/GenBank/DDBJ whole genome shotgun (WGS) entry which is preliminary data.</text>
</comment>
<organism evidence="3 4">
    <name type="scientific">Fodinibacter luteus</name>
    <dbReference type="NCBI Taxonomy" id="552064"/>
    <lineage>
        <taxon>Bacteria</taxon>
        <taxon>Bacillati</taxon>
        <taxon>Actinomycetota</taxon>
        <taxon>Actinomycetes</taxon>
        <taxon>Micrococcales</taxon>
        <taxon>Intrasporangiaceae</taxon>
        <taxon>Fodinibacter (ex Wang et al. 2009)</taxon>
    </lineage>
</organism>
<dbReference type="EMBL" id="BAABGM010000005">
    <property type="protein sequence ID" value="GAA4400880.1"/>
    <property type="molecule type" value="Genomic_DNA"/>
</dbReference>
<evidence type="ECO:0000256" key="1">
    <source>
        <dbReference type="ARBA" id="ARBA00007521"/>
    </source>
</evidence>
<proteinExistence type="inferred from homology"/>
<evidence type="ECO:0000313" key="3">
    <source>
        <dbReference type="EMBL" id="GAA4400880.1"/>
    </source>
</evidence>
<dbReference type="InterPro" id="IPR003477">
    <property type="entry name" value="PemK-like"/>
</dbReference>
<dbReference type="Gene3D" id="2.30.30.110">
    <property type="match status" value="1"/>
</dbReference>
<keyword evidence="2" id="KW-1277">Toxin-antitoxin system</keyword>
<dbReference type="PANTHER" id="PTHR33988">
    <property type="entry name" value="ENDORIBONUCLEASE MAZF-RELATED"/>
    <property type="match status" value="1"/>
</dbReference>
<evidence type="ECO:0000256" key="2">
    <source>
        <dbReference type="ARBA" id="ARBA00022649"/>
    </source>
</evidence>
<evidence type="ECO:0000313" key="4">
    <source>
        <dbReference type="Proteomes" id="UP001500945"/>
    </source>
</evidence>
<keyword evidence="4" id="KW-1185">Reference proteome</keyword>
<gene>
    <name evidence="3" type="ORF">GCM10023168_10020</name>
</gene>
<protein>
    <submittedName>
        <fullName evidence="3">Type II toxin-antitoxin system PemK/MazF family toxin</fullName>
    </submittedName>
</protein>
<dbReference type="InterPro" id="IPR011067">
    <property type="entry name" value="Plasmid_toxin/cell-grow_inhib"/>
</dbReference>
<dbReference type="Proteomes" id="UP001500945">
    <property type="component" value="Unassembled WGS sequence"/>
</dbReference>
<reference evidence="4" key="1">
    <citation type="journal article" date="2019" name="Int. J. Syst. Evol. Microbiol.">
        <title>The Global Catalogue of Microorganisms (GCM) 10K type strain sequencing project: providing services to taxonomists for standard genome sequencing and annotation.</title>
        <authorList>
            <consortium name="The Broad Institute Genomics Platform"/>
            <consortium name="The Broad Institute Genome Sequencing Center for Infectious Disease"/>
            <person name="Wu L."/>
            <person name="Ma J."/>
        </authorList>
    </citation>
    <scope>NUCLEOTIDE SEQUENCE [LARGE SCALE GENOMIC DNA]</scope>
    <source>
        <strain evidence="4">JCM 17809</strain>
    </source>
</reference>
<comment type="similarity">
    <text evidence="1">Belongs to the PemK/MazF family.</text>
</comment>
<sequence>MRRGDIVTVSGGVYARKPRPALVVQDDRFDATESVTVCPFTSTVVDAPLMRVPVAADEGNGLGQDSFLMVDKITTVRRSNVGTVLGRLETTTLVEFERRLLVFLGFGT</sequence>
<dbReference type="SUPFAM" id="SSF50118">
    <property type="entry name" value="Cell growth inhibitor/plasmid maintenance toxic component"/>
    <property type="match status" value="1"/>
</dbReference>